<organism evidence="1 2">
    <name type="scientific">Pseudomonas fluorescens</name>
    <dbReference type="NCBI Taxonomy" id="294"/>
    <lineage>
        <taxon>Bacteria</taxon>
        <taxon>Pseudomonadati</taxon>
        <taxon>Pseudomonadota</taxon>
        <taxon>Gammaproteobacteria</taxon>
        <taxon>Pseudomonadales</taxon>
        <taxon>Pseudomonadaceae</taxon>
        <taxon>Pseudomonas</taxon>
    </lineage>
</organism>
<proteinExistence type="predicted"/>
<evidence type="ECO:0000313" key="2">
    <source>
        <dbReference type="Proteomes" id="UP000399692"/>
    </source>
</evidence>
<sequence>MIDFVAVDRDLIRAVAVGRAGDLEFLQLLAADFYVDGAEVFVGVAQLADVQAHGAQRFDRGAGVGQQVGAAAGLIVAIQRATDGEVAGTEDQRLLAVVDTLAADVQPLTGGDDRRRACFVEVGQGAAGDGQTVAVNAPGAKVEQLIGLQAHLLTVDQAAVVQLAVDPQVDLGGGHFAAGGVVQRLAAHDQRLPGEQFAAVVQGPADIDIDLAVGLHLAAEAEVALLAQDQVTEAEQAATAAEVRRIERQQAAAEQGATAVVDGQAVLRRVAIGQAQFAASRDQAGVVVQRLGQAEVDAGVSAQGALLVFQSVRAQQQRLAFDALLVALAGAVVELRGGQSGLPSAAQQAAAIVDALVLLNDQRTFGLHLAALVVEAVTEQLHLAFAGDLALIVEGGGCQQQVALGADKALLVIQLRAAQFDFGLADDASVSA</sequence>
<accession>A0A5E6TEF6</accession>
<reference evidence="1 2" key="1">
    <citation type="submission" date="2019-09" db="EMBL/GenBank/DDBJ databases">
        <authorList>
            <person name="Chandra G."/>
            <person name="Truman W A."/>
        </authorList>
    </citation>
    <scope>NUCLEOTIDE SEQUENCE [LARGE SCALE GENOMIC DNA]</scope>
    <source>
        <strain evidence="1">PS631</strain>
    </source>
</reference>
<name>A0A5E6TEF6_PSEFL</name>
<evidence type="ECO:0000313" key="1">
    <source>
        <dbReference type="EMBL" id="VVM90617.1"/>
    </source>
</evidence>
<protein>
    <submittedName>
        <fullName evidence="1">Uncharacterized protein</fullName>
    </submittedName>
</protein>
<dbReference type="EMBL" id="CABVHF010000008">
    <property type="protein sequence ID" value="VVM90617.1"/>
    <property type="molecule type" value="Genomic_DNA"/>
</dbReference>
<gene>
    <name evidence="1" type="ORF">PS631_02824</name>
</gene>
<dbReference type="AlphaFoldDB" id="A0A5E6TEF6"/>
<dbReference type="Proteomes" id="UP000399692">
    <property type="component" value="Unassembled WGS sequence"/>
</dbReference>